<protein>
    <submittedName>
        <fullName evidence="1">Uncharacterized protein</fullName>
    </submittedName>
</protein>
<name>A0A5N6PLN3_9ASTR</name>
<proteinExistence type="predicted"/>
<dbReference type="Proteomes" id="UP000326396">
    <property type="component" value="Linkage Group LG11"/>
</dbReference>
<reference evidence="1 2" key="1">
    <citation type="submission" date="2019-05" db="EMBL/GenBank/DDBJ databases">
        <title>Mikania micrantha, genome provides insights into the molecular mechanism of rapid growth.</title>
        <authorList>
            <person name="Liu B."/>
        </authorList>
    </citation>
    <scope>NUCLEOTIDE SEQUENCE [LARGE SCALE GENOMIC DNA]</scope>
    <source>
        <strain evidence="1">NLD-2019</strain>
        <tissue evidence="1">Leaf</tissue>
    </source>
</reference>
<comment type="caution">
    <text evidence="1">The sequence shown here is derived from an EMBL/GenBank/DDBJ whole genome shotgun (WGS) entry which is preliminary data.</text>
</comment>
<accession>A0A5N6PLN3</accession>
<gene>
    <name evidence="1" type="ORF">E3N88_05418</name>
</gene>
<evidence type="ECO:0000313" key="2">
    <source>
        <dbReference type="Proteomes" id="UP000326396"/>
    </source>
</evidence>
<sequence>MQVTFGEDGSGFSKLPLFLEVVGNIAGDAPPLMLPLFLSLRLSEVERRFGGSRTPARPGLKIFLDEILMWLWLPTGICWWLTDGHGYGVSCREQRMGINYEWQDVWMSIWRLFVDLAVLGIGQHKESKKARDQRNEGQP</sequence>
<organism evidence="1 2">
    <name type="scientific">Mikania micrantha</name>
    <name type="common">bitter vine</name>
    <dbReference type="NCBI Taxonomy" id="192012"/>
    <lineage>
        <taxon>Eukaryota</taxon>
        <taxon>Viridiplantae</taxon>
        <taxon>Streptophyta</taxon>
        <taxon>Embryophyta</taxon>
        <taxon>Tracheophyta</taxon>
        <taxon>Spermatophyta</taxon>
        <taxon>Magnoliopsida</taxon>
        <taxon>eudicotyledons</taxon>
        <taxon>Gunneridae</taxon>
        <taxon>Pentapetalae</taxon>
        <taxon>asterids</taxon>
        <taxon>campanulids</taxon>
        <taxon>Asterales</taxon>
        <taxon>Asteraceae</taxon>
        <taxon>Asteroideae</taxon>
        <taxon>Heliantheae alliance</taxon>
        <taxon>Eupatorieae</taxon>
        <taxon>Mikania</taxon>
    </lineage>
</organism>
<dbReference type="AlphaFoldDB" id="A0A5N6PLN3"/>
<evidence type="ECO:0000313" key="1">
    <source>
        <dbReference type="EMBL" id="KAD6794522.1"/>
    </source>
</evidence>
<dbReference type="EMBL" id="SZYD01000003">
    <property type="protein sequence ID" value="KAD6794522.1"/>
    <property type="molecule type" value="Genomic_DNA"/>
</dbReference>
<keyword evidence="2" id="KW-1185">Reference proteome</keyword>